<evidence type="ECO:0008006" key="3">
    <source>
        <dbReference type="Google" id="ProtNLM"/>
    </source>
</evidence>
<proteinExistence type="predicted"/>
<sequence length="371" mass="40810">MKPHPSQVAAIDHVRSVAVNLRPSALEMIDHCLYMANCLPMSAVHAALLTSIRETARVALHFHPDRPVGEGGRTVAASLLVDGIYRNQFETGISNGGLSAQPGGARDEWERSLFGGAYHADGWDEGGWRALRPKYGALDILGTAADGPAPRFGSCFFVLKQHVLSRCTFTFGGSADAPKWQGTMDEFDALLAGALEDSFMRETTMGAPRELRPSGLVRHIQSRAEGRHLESVRTGNLDYYVEAQVHGDLRLDRDVEGLVADPSFHGSEAGEDMQALAEKFGFPLRWHLGSEIKPEEVPYDFRGPTVPSLAVRIARNGLVNVKLIGDAVQDLMRDPARWSDRGSPSHVLQELKWLWHVLVRYGSPSKSWETP</sequence>
<dbReference type="InterPro" id="IPR022074">
    <property type="entry name" value="DUF3626"/>
</dbReference>
<protein>
    <recommendedName>
        <fullName evidence="3">DUF3626 domain-containing protein</fullName>
    </recommendedName>
</protein>
<dbReference type="Proteomes" id="UP001239445">
    <property type="component" value="Unassembled WGS sequence"/>
</dbReference>
<keyword evidence="2" id="KW-1185">Reference proteome</keyword>
<organism evidence="1 2">
    <name type="scientific">Echria macrotheca</name>
    <dbReference type="NCBI Taxonomy" id="438768"/>
    <lineage>
        <taxon>Eukaryota</taxon>
        <taxon>Fungi</taxon>
        <taxon>Dikarya</taxon>
        <taxon>Ascomycota</taxon>
        <taxon>Pezizomycotina</taxon>
        <taxon>Sordariomycetes</taxon>
        <taxon>Sordariomycetidae</taxon>
        <taxon>Sordariales</taxon>
        <taxon>Schizotheciaceae</taxon>
        <taxon>Echria</taxon>
    </lineage>
</organism>
<dbReference type="Pfam" id="PF12294">
    <property type="entry name" value="DUF3626"/>
    <property type="match status" value="1"/>
</dbReference>
<dbReference type="AlphaFoldDB" id="A0AAJ0F027"/>
<evidence type="ECO:0000313" key="1">
    <source>
        <dbReference type="EMBL" id="KAK1749681.1"/>
    </source>
</evidence>
<name>A0AAJ0F027_9PEZI</name>
<accession>A0AAJ0F027</accession>
<gene>
    <name evidence="1" type="ORF">QBC47DRAFT_354659</name>
</gene>
<reference evidence="1" key="1">
    <citation type="submission" date="2023-06" db="EMBL/GenBank/DDBJ databases">
        <title>Genome-scale phylogeny and comparative genomics of the fungal order Sordariales.</title>
        <authorList>
            <consortium name="Lawrence Berkeley National Laboratory"/>
            <person name="Hensen N."/>
            <person name="Bonometti L."/>
            <person name="Westerberg I."/>
            <person name="Brannstrom I.O."/>
            <person name="Guillou S."/>
            <person name="Cros-Aarteil S."/>
            <person name="Calhoun S."/>
            <person name="Haridas S."/>
            <person name="Kuo A."/>
            <person name="Mondo S."/>
            <person name="Pangilinan J."/>
            <person name="Riley R."/>
            <person name="Labutti K."/>
            <person name="Andreopoulos B."/>
            <person name="Lipzen A."/>
            <person name="Chen C."/>
            <person name="Yanf M."/>
            <person name="Daum C."/>
            <person name="Ng V."/>
            <person name="Clum A."/>
            <person name="Steindorff A."/>
            <person name="Ohm R."/>
            <person name="Martin F."/>
            <person name="Silar P."/>
            <person name="Natvig D."/>
            <person name="Lalanne C."/>
            <person name="Gautier V."/>
            <person name="Ament-Velasquez S.L."/>
            <person name="Kruys A."/>
            <person name="Hutchinson M.I."/>
            <person name="Powell A.J."/>
            <person name="Barry K."/>
            <person name="Miller A.N."/>
            <person name="Grigoriev I.V."/>
            <person name="Debuchy R."/>
            <person name="Gladieux P."/>
            <person name="Thoren M.H."/>
            <person name="Johannesson H."/>
        </authorList>
    </citation>
    <scope>NUCLEOTIDE SEQUENCE</scope>
    <source>
        <strain evidence="1">PSN4</strain>
    </source>
</reference>
<comment type="caution">
    <text evidence="1">The sequence shown here is derived from an EMBL/GenBank/DDBJ whole genome shotgun (WGS) entry which is preliminary data.</text>
</comment>
<dbReference type="EMBL" id="MU839853">
    <property type="protein sequence ID" value="KAK1749681.1"/>
    <property type="molecule type" value="Genomic_DNA"/>
</dbReference>
<evidence type="ECO:0000313" key="2">
    <source>
        <dbReference type="Proteomes" id="UP001239445"/>
    </source>
</evidence>